<dbReference type="InterPro" id="IPR036919">
    <property type="entry name" value="Ribo_uL30_ferredoxin-like_sf"/>
</dbReference>
<evidence type="ECO:0000256" key="4">
    <source>
        <dbReference type="ARBA" id="ARBA00035281"/>
    </source>
</evidence>
<organism evidence="6 7">
    <name type="scientific">Fistulina hepatica ATCC 64428</name>
    <dbReference type="NCBI Taxonomy" id="1128425"/>
    <lineage>
        <taxon>Eukaryota</taxon>
        <taxon>Fungi</taxon>
        <taxon>Dikarya</taxon>
        <taxon>Basidiomycota</taxon>
        <taxon>Agaricomycotina</taxon>
        <taxon>Agaricomycetes</taxon>
        <taxon>Agaricomycetidae</taxon>
        <taxon>Agaricales</taxon>
        <taxon>Fistulinaceae</taxon>
        <taxon>Fistulina</taxon>
    </lineage>
</organism>
<dbReference type="NCBIfam" id="TIGR01308">
    <property type="entry name" value="rpmD_bact"/>
    <property type="match status" value="1"/>
</dbReference>
<evidence type="ECO:0000256" key="2">
    <source>
        <dbReference type="ARBA" id="ARBA00022980"/>
    </source>
</evidence>
<sequence>MSSASEAPTPLTDASEPLTHFKITLRRSALSLGDRKKGTLLGLGLHRRHQTVYHRHTPDIAGKILAVKELLEVENVPVSAVRTKEEQMRERRATRGYKVVRNRNDSFLTV</sequence>
<dbReference type="Pfam" id="PF00327">
    <property type="entry name" value="Ribosomal_L30"/>
    <property type="match status" value="1"/>
</dbReference>
<dbReference type="OrthoDB" id="509901at2759"/>
<keyword evidence="2" id="KW-0689">Ribosomal protein</keyword>
<evidence type="ECO:0000256" key="3">
    <source>
        <dbReference type="ARBA" id="ARBA00023274"/>
    </source>
</evidence>
<gene>
    <name evidence="6" type="ORF">FISHEDRAFT_36147</name>
</gene>
<evidence type="ECO:0000256" key="1">
    <source>
        <dbReference type="ARBA" id="ARBA00007594"/>
    </source>
</evidence>
<dbReference type="GO" id="GO:0003735">
    <property type="term" value="F:structural constituent of ribosome"/>
    <property type="evidence" value="ECO:0007669"/>
    <property type="project" value="InterPro"/>
</dbReference>
<dbReference type="Gene3D" id="3.30.1390.20">
    <property type="entry name" value="Ribosomal protein L30, ferredoxin-like fold domain"/>
    <property type="match status" value="1"/>
</dbReference>
<evidence type="ECO:0000313" key="6">
    <source>
        <dbReference type="EMBL" id="KIY52052.1"/>
    </source>
</evidence>
<dbReference type="InterPro" id="IPR005996">
    <property type="entry name" value="Ribosomal_uL30_bac-type"/>
</dbReference>
<evidence type="ECO:0000259" key="5">
    <source>
        <dbReference type="Pfam" id="PF00327"/>
    </source>
</evidence>
<dbReference type="EMBL" id="KN881646">
    <property type="protein sequence ID" value="KIY52052.1"/>
    <property type="molecule type" value="Genomic_DNA"/>
</dbReference>
<reference evidence="6 7" key="1">
    <citation type="journal article" date="2015" name="Fungal Genet. Biol.">
        <title>Evolution of novel wood decay mechanisms in Agaricales revealed by the genome sequences of Fistulina hepatica and Cylindrobasidium torrendii.</title>
        <authorList>
            <person name="Floudas D."/>
            <person name="Held B.W."/>
            <person name="Riley R."/>
            <person name="Nagy L.G."/>
            <person name="Koehler G."/>
            <person name="Ransdell A.S."/>
            <person name="Younus H."/>
            <person name="Chow J."/>
            <person name="Chiniquy J."/>
            <person name="Lipzen A."/>
            <person name="Tritt A."/>
            <person name="Sun H."/>
            <person name="Haridas S."/>
            <person name="LaButti K."/>
            <person name="Ohm R.A."/>
            <person name="Kues U."/>
            <person name="Blanchette R.A."/>
            <person name="Grigoriev I.V."/>
            <person name="Minto R.E."/>
            <person name="Hibbett D.S."/>
        </authorList>
    </citation>
    <scope>NUCLEOTIDE SEQUENCE [LARGE SCALE GENOMIC DNA]</scope>
    <source>
        <strain evidence="6 7">ATCC 64428</strain>
    </source>
</reference>
<dbReference type="GO" id="GO:0005739">
    <property type="term" value="C:mitochondrion"/>
    <property type="evidence" value="ECO:0007669"/>
    <property type="project" value="TreeGrafter"/>
</dbReference>
<dbReference type="Proteomes" id="UP000054144">
    <property type="component" value="Unassembled WGS sequence"/>
</dbReference>
<name>A0A0D7AKC7_9AGAR</name>
<dbReference type="GO" id="GO:0006412">
    <property type="term" value="P:translation"/>
    <property type="evidence" value="ECO:0007669"/>
    <property type="project" value="InterPro"/>
</dbReference>
<dbReference type="InterPro" id="IPR016082">
    <property type="entry name" value="Ribosomal_uL30_ferredoxin-like"/>
</dbReference>
<dbReference type="PANTHER" id="PTHR15892:SF2">
    <property type="entry name" value="LARGE RIBOSOMAL SUBUNIT PROTEIN UL30M"/>
    <property type="match status" value="1"/>
</dbReference>
<dbReference type="SUPFAM" id="SSF55129">
    <property type="entry name" value="Ribosomal protein L30p/L7e"/>
    <property type="match status" value="1"/>
</dbReference>
<keyword evidence="7" id="KW-1185">Reference proteome</keyword>
<dbReference type="PANTHER" id="PTHR15892">
    <property type="entry name" value="MITOCHONDRIAL RIBOSOMAL PROTEIN L30"/>
    <property type="match status" value="1"/>
</dbReference>
<comment type="similarity">
    <text evidence="1">Belongs to the universal ribosomal protein uL30 family.</text>
</comment>
<protein>
    <recommendedName>
        <fullName evidence="4">Large ribosomal subunit protein uL30m</fullName>
    </recommendedName>
</protein>
<dbReference type="CDD" id="cd01658">
    <property type="entry name" value="Ribosomal_L30"/>
    <property type="match status" value="1"/>
</dbReference>
<accession>A0A0D7AKC7</accession>
<dbReference type="GO" id="GO:0015934">
    <property type="term" value="C:large ribosomal subunit"/>
    <property type="evidence" value="ECO:0007669"/>
    <property type="project" value="InterPro"/>
</dbReference>
<keyword evidence="3" id="KW-0687">Ribonucleoprotein</keyword>
<evidence type="ECO:0000313" key="7">
    <source>
        <dbReference type="Proteomes" id="UP000054144"/>
    </source>
</evidence>
<proteinExistence type="inferred from homology"/>
<dbReference type="AlphaFoldDB" id="A0A0D7AKC7"/>
<feature type="domain" description="Large ribosomal subunit protein uL30-like ferredoxin-like fold" evidence="5">
    <location>
        <begin position="21"/>
        <end position="70"/>
    </location>
</feature>